<dbReference type="GO" id="GO:0050661">
    <property type="term" value="F:NADP binding"/>
    <property type="evidence" value="ECO:0007669"/>
    <property type="project" value="TreeGrafter"/>
</dbReference>
<evidence type="ECO:0000256" key="2">
    <source>
        <dbReference type="ARBA" id="ARBA00023002"/>
    </source>
</evidence>
<proteinExistence type="predicted"/>
<gene>
    <name evidence="5" type="ORF">W5A_06810</name>
</gene>
<name>I0WFU4_9FLAO</name>
<dbReference type="CDD" id="cd01065">
    <property type="entry name" value="NAD_bind_Shikimate_DH"/>
    <property type="match status" value="1"/>
</dbReference>
<sequence>MDNVHENSTHLFGLVGRNISYSFSRGYFSDKFQKLQLTGHHYTNFDIQSIEEFPDVITQNPTLIGLNVTIPYKELIIPFLTSLDQTAKAIGAVNTIKITPEGLIGYNTDYYGFMASLEPHLQPHHTHALILGTGGASKAVLYALLQLGITPTLVSRTKSPDTLTYDCLSSEVMAQNTVIINCSPVGTYPNITDKPELPYSFVTTKHLLYDLIYNPEQTAFLKEGALKGAITVNGSKMLQLQAEKAWEIWNS</sequence>
<dbReference type="OrthoDB" id="9792692at2"/>
<keyword evidence="6" id="KW-1185">Reference proteome</keyword>
<dbReference type="GO" id="GO:0004764">
    <property type="term" value="F:shikimate 3-dehydrogenase (NADP+) activity"/>
    <property type="evidence" value="ECO:0007669"/>
    <property type="project" value="InterPro"/>
</dbReference>
<dbReference type="PANTHER" id="PTHR21089:SF1">
    <property type="entry name" value="BIFUNCTIONAL 3-DEHYDROQUINATE DEHYDRATASE_SHIKIMATE DEHYDROGENASE, CHLOROPLASTIC"/>
    <property type="match status" value="1"/>
</dbReference>
<dbReference type="Gene3D" id="3.40.50.10860">
    <property type="entry name" value="Leucine Dehydrogenase, chain A, domain 1"/>
    <property type="match status" value="1"/>
</dbReference>
<protein>
    <submittedName>
        <fullName evidence="5">Shikimate 5-dehydrogenase</fullName>
    </submittedName>
</protein>
<dbReference type="SUPFAM" id="SSF53223">
    <property type="entry name" value="Aminoacid dehydrogenase-like, N-terminal domain"/>
    <property type="match status" value="1"/>
</dbReference>
<dbReference type="GO" id="GO:0005829">
    <property type="term" value="C:cytosol"/>
    <property type="evidence" value="ECO:0007669"/>
    <property type="project" value="TreeGrafter"/>
</dbReference>
<accession>I0WFU4</accession>
<dbReference type="GO" id="GO:0009073">
    <property type="term" value="P:aromatic amino acid family biosynthetic process"/>
    <property type="evidence" value="ECO:0007669"/>
    <property type="project" value="UniProtKB-KW"/>
</dbReference>
<feature type="domain" description="Shikimate dehydrogenase substrate binding N-terminal" evidence="4">
    <location>
        <begin position="14"/>
        <end position="96"/>
    </location>
</feature>
<evidence type="ECO:0000256" key="3">
    <source>
        <dbReference type="ARBA" id="ARBA00023141"/>
    </source>
</evidence>
<reference evidence="5 6" key="1">
    <citation type="journal article" date="2012" name="J. Bacteriol.">
        <title>Genome Sequence of the Halotolerant Bacterium Imtechella halotolerans K1T.</title>
        <authorList>
            <person name="Kumar S."/>
            <person name="Vikram S."/>
            <person name="Subramanian S."/>
            <person name="Raghava G.P."/>
            <person name="Pinnaka A.K."/>
        </authorList>
    </citation>
    <scope>NUCLEOTIDE SEQUENCE [LARGE SCALE GENOMIC DNA]</scope>
    <source>
        <strain evidence="5 6">K1</strain>
    </source>
</reference>
<dbReference type="AlphaFoldDB" id="I0WFU4"/>
<keyword evidence="3" id="KW-0028">Amino-acid biosynthesis</keyword>
<dbReference type="RefSeq" id="WP_008238752.1">
    <property type="nucleotide sequence ID" value="NZ_AJJU01000006.1"/>
</dbReference>
<evidence type="ECO:0000256" key="1">
    <source>
        <dbReference type="ARBA" id="ARBA00004871"/>
    </source>
</evidence>
<dbReference type="Proteomes" id="UP000005938">
    <property type="component" value="Unassembled WGS sequence"/>
</dbReference>
<dbReference type="GO" id="GO:0009423">
    <property type="term" value="P:chorismate biosynthetic process"/>
    <property type="evidence" value="ECO:0007669"/>
    <property type="project" value="TreeGrafter"/>
</dbReference>
<keyword evidence="2" id="KW-0560">Oxidoreductase</keyword>
<organism evidence="5 6">
    <name type="scientific">Imtechella halotolerans K1</name>
    <dbReference type="NCBI Taxonomy" id="946077"/>
    <lineage>
        <taxon>Bacteria</taxon>
        <taxon>Pseudomonadati</taxon>
        <taxon>Bacteroidota</taxon>
        <taxon>Flavobacteriia</taxon>
        <taxon>Flavobacteriales</taxon>
        <taxon>Flavobacteriaceae</taxon>
        <taxon>Imtechella</taxon>
    </lineage>
</organism>
<evidence type="ECO:0000313" key="6">
    <source>
        <dbReference type="Proteomes" id="UP000005938"/>
    </source>
</evidence>
<dbReference type="PANTHER" id="PTHR21089">
    <property type="entry name" value="SHIKIMATE DEHYDROGENASE"/>
    <property type="match status" value="1"/>
</dbReference>
<dbReference type="Pfam" id="PF08501">
    <property type="entry name" value="Shikimate_dh_N"/>
    <property type="match status" value="1"/>
</dbReference>
<dbReference type="InterPro" id="IPR013708">
    <property type="entry name" value="Shikimate_DH-bd_N"/>
</dbReference>
<evidence type="ECO:0000259" key="4">
    <source>
        <dbReference type="Pfam" id="PF08501"/>
    </source>
</evidence>
<dbReference type="InterPro" id="IPR036291">
    <property type="entry name" value="NAD(P)-bd_dom_sf"/>
</dbReference>
<dbReference type="eggNOG" id="COG0169">
    <property type="taxonomic scope" value="Bacteria"/>
</dbReference>
<comment type="caution">
    <text evidence="5">The sequence shown here is derived from an EMBL/GenBank/DDBJ whole genome shotgun (WGS) entry which is preliminary data.</text>
</comment>
<dbReference type="STRING" id="946077.W5A_06810"/>
<keyword evidence="3" id="KW-0057">Aromatic amino acid biosynthesis</keyword>
<dbReference type="PATRIC" id="fig|946077.3.peg.1379"/>
<dbReference type="Gene3D" id="3.40.50.720">
    <property type="entry name" value="NAD(P)-binding Rossmann-like Domain"/>
    <property type="match status" value="1"/>
</dbReference>
<evidence type="ECO:0000313" key="5">
    <source>
        <dbReference type="EMBL" id="EID75260.1"/>
    </source>
</evidence>
<dbReference type="InterPro" id="IPR046346">
    <property type="entry name" value="Aminoacid_DH-like_N_sf"/>
</dbReference>
<dbReference type="SUPFAM" id="SSF51735">
    <property type="entry name" value="NAD(P)-binding Rossmann-fold domains"/>
    <property type="match status" value="1"/>
</dbReference>
<comment type="pathway">
    <text evidence="1">Metabolic intermediate biosynthesis; chorismate biosynthesis; chorismate from D-erythrose 4-phosphate and phosphoenolpyruvate: step 4/7.</text>
</comment>
<dbReference type="EMBL" id="AJJU01000006">
    <property type="protein sequence ID" value="EID75260.1"/>
    <property type="molecule type" value="Genomic_DNA"/>
</dbReference>
<dbReference type="InterPro" id="IPR022893">
    <property type="entry name" value="Shikimate_DH_fam"/>
</dbReference>
<dbReference type="GO" id="GO:0019632">
    <property type="term" value="P:shikimate metabolic process"/>
    <property type="evidence" value="ECO:0007669"/>
    <property type="project" value="TreeGrafter"/>
</dbReference>